<name>A0A7J8JHZ6_ROUAE</name>
<accession>A0A7J8JHZ6</accession>
<comment type="caution">
    <text evidence="1">The sequence shown here is derived from an EMBL/GenBank/DDBJ whole genome shotgun (WGS) entry which is preliminary data.</text>
</comment>
<reference evidence="1 2" key="1">
    <citation type="journal article" date="2020" name="Nature">
        <title>Six reference-quality genomes reveal evolution of bat adaptations.</title>
        <authorList>
            <person name="Jebb D."/>
            <person name="Huang Z."/>
            <person name="Pippel M."/>
            <person name="Hughes G.M."/>
            <person name="Lavrichenko K."/>
            <person name="Devanna P."/>
            <person name="Winkler S."/>
            <person name="Jermiin L.S."/>
            <person name="Skirmuntt E.C."/>
            <person name="Katzourakis A."/>
            <person name="Burkitt-Gray L."/>
            <person name="Ray D.A."/>
            <person name="Sullivan K.A.M."/>
            <person name="Roscito J.G."/>
            <person name="Kirilenko B.M."/>
            <person name="Davalos L.M."/>
            <person name="Corthals A.P."/>
            <person name="Power M.L."/>
            <person name="Jones G."/>
            <person name="Ransome R.D."/>
            <person name="Dechmann D.K.N."/>
            <person name="Locatelli A.G."/>
            <person name="Puechmaille S.J."/>
            <person name="Fedrigo O."/>
            <person name="Jarvis E.D."/>
            <person name="Hiller M."/>
            <person name="Vernes S.C."/>
            <person name="Myers E.W."/>
            <person name="Teeling E.C."/>
        </authorList>
    </citation>
    <scope>NUCLEOTIDE SEQUENCE [LARGE SCALE GENOMIC DNA]</scope>
    <source>
        <strain evidence="1">MRouAeg1</strain>
        <tissue evidence="1">Muscle</tissue>
    </source>
</reference>
<dbReference type="Proteomes" id="UP000593571">
    <property type="component" value="Unassembled WGS sequence"/>
</dbReference>
<gene>
    <name evidence="1" type="ORF">HJG63_010370</name>
</gene>
<organism evidence="1 2">
    <name type="scientific">Rousettus aegyptiacus</name>
    <name type="common">Egyptian fruit bat</name>
    <name type="synonym">Pteropus aegyptiacus</name>
    <dbReference type="NCBI Taxonomy" id="9407"/>
    <lineage>
        <taxon>Eukaryota</taxon>
        <taxon>Metazoa</taxon>
        <taxon>Chordata</taxon>
        <taxon>Craniata</taxon>
        <taxon>Vertebrata</taxon>
        <taxon>Euteleostomi</taxon>
        <taxon>Mammalia</taxon>
        <taxon>Eutheria</taxon>
        <taxon>Laurasiatheria</taxon>
        <taxon>Chiroptera</taxon>
        <taxon>Yinpterochiroptera</taxon>
        <taxon>Pteropodoidea</taxon>
        <taxon>Pteropodidae</taxon>
        <taxon>Rousettinae</taxon>
        <taxon>Rousettus</taxon>
    </lineage>
</organism>
<sequence length="134" mass="14989">MWAHGHFVTIGSGVRGREACVQVRSLVDWTDRWPGLRIAFLLQCFSCNRPFPNSLPTPTFILILDGSSATGAAKPTWGGEIRKFPTMNSLRFFPLDRSFWQGQRATVAWGFKCAFLDCSKETPDLGAKSTETEM</sequence>
<dbReference type="AlphaFoldDB" id="A0A7J8JHZ6"/>
<proteinExistence type="predicted"/>
<protein>
    <submittedName>
        <fullName evidence="1">Uncharacterized protein</fullName>
    </submittedName>
</protein>
<dbReference type="EMBL" id="JACASE010000002">
    <property type="protein sequence ID" value="KAF6496141.1"/>
    <property type="molecule type" value="Genomic_DNA"/>
</dbReference>
<evidence type="ECO:0000313" key="2">
    <source>
        <dbReference type="Proteomes" id="UP000593571"/>
    </source>
</evidence>
<evidence type="ECO:0000313" key="1">
    <source>
        <dbReference type="EMBL" id="KAF6496141.1"/>
    </source>
</evidence>
<keyword evidence="2" id="KW-1185">Reference proteome</keyword>